<protein>
    <submittedName>
        <fullName evidence="1">Uncharacterized protein</fullName>
    </submittedName>
</protein>
<gene>
    <name evidence="1" type="ORF">OCU04_002616</name>
</gene>
<reference evidence="1" key="1">
    <citation type="submission" date="2022-11" db="EMBL/GenBank/DDBJ databases">
        <title>Genome Resource of Sclerotinia nivalis Strain SnTB1, a Plant Pathogen Isolated from American Ginseng.</title>
        <authorList>
            <person name="Fan S."/>
        </authorList>
    </citation>
    <scope>NUCLEOTIDE SEQUENCE</scope>
    <source>
        <strain evidence="1">SnTB1</strain>
    </source>
</reference>
<keyword evidence="2" id="KW-1185">Reference proteome</keyword>
<accession>A0A9X0AUP8</accession>
<sequence>MKRSPGMTGMPLTKEIMDILSVFFTLTKRSEGISNEFKRGILSDYITSLNILIDHIRHKHDDLKIRAETPGICISSIQYLRAYVVNCWTKLNEYSARLDEISAHYASFVTNSKIK</sequence>
<dbReference type="OrthoDB" id="4966490at2759"/>
<comment type="caution">
    <text evidence="1">The sequence shown here is derived from an EMBL/GenBank/DDBJ whole genome shotgun (WGS) entry which is preliminary data.</text>
</comment>
<dbReference type="EMBL" id="JAPEIS010000002">
    <property type="protein sequence ID" value="KAJ8068934.1"/>
    <property type="molecule type" value="Genomic_DNA"/>
</dbReference>
<name>A0A9X0AUP8_9HELO</name>
<dbReference type="AlphaFoldDB" id="A0A9X0AUP8"/>
<proteinExistence type="predicted"/>
<evidence type="ECO:0000313" key="2">
    <source>
        <dbReference type="Proteomes" id="UP001152300"/>
    </source>
</evidence>
<organism evidence="1 2">
    <name type="scientific">Sclerotinia nivalis</name>
    <dbReference type="NCBI Taxonomy" id="352851"/>
    <lineage>
        <taxon>Eukaryota</taxon>
        <taxon>Fungi</taxon>
        <taxon>Dikarya</taxon>
        <taxon>Ascomycota</taxon>
        <taxon>Pezizomycotina</taxon>
        <taxon>Leotiomycetes</taxon>
        <taxon>Helotiales</taxon>
        <taxon>Sclerotiniaceae</taxon>
        <taxon>Sclerotinia</taxon>
    </lineage>
</organism>
<dbReference type="Proteomes" id="UP001152300">
    <property type="component" value="Unassembled WGS sequence"/>
</dbReference>
<evidence type="ECO:0000313" key="1">
    <source>
        <dbReference type="EMBL" id="KAJ8068934.1"/>
    </source>
</evidence>